<evidence type="ECO:0000256" key="3">
    <source>
        <dbReference type="ARBA" id="ARBA00022578"/>
    </source>
</evidence>
<keyword evidence="4" id="KW-0238">DNA-binding</keyword>
<accession>A0A4R3HPH3</accession>
<feature type="compositionally biased region" description="Basic and acidic residues" evidence="6">
    <location>
        <begin position="141"/>
        <end position="156"/>
    </location>
</feature>
<dbReference type="GO" id="GO:0003677">
    <property type="term" value="F:DNA binding"/>
    <property type="evidence" value="ECO:0007669"/>
    <property type="project" value="UniProtKB-KW"/>
</dbReference>
<dbReference type="GO" id="GO:0004803">
    <property type="term" value="F:transposase activity"/>
    <property type="evidence" value="ECO:0007669"/>
    <property type="project" value="InterPro"/>
</dbReference>
<evidence type="ECO:0000313" key="10">
    <source>
        <dbReference type="Proteomes" id="UP000295793"/>
    </source>
</evidence>
<comment type="function">
    <text evidence="1">Involved in the transposition of the insertion sequence IS5.</text>
</comment>
<dbReference type="GO" id="GO:0006313">
    <property type="term" value="P:DNA transposition"/>
    <property type="evidence" value="ECO:0007669"/>
    <property type="project" value="InterPro"/>
</dbReference>
<evidence type="ECO:0000256" key="4">
    <source>
        <dbReference type="ARBA" id="ARBA00023125"/>
    </source>
</evidence>
<feature type="non-terminal residue" evidence="9">
    <location>
        <position position="1"/>
    </location>
</feature>
<dbReference type="NCBIfam" id="NF033581">
    <property type="entry name" value="transpos_IS5_4"/>
    <property type="match status" value="1"/>
</dbReference>
<evidence type="ECO:0000256" key="6">
    <source>
        <dbReference type="SAM" id="MobiDB-lite"/>
    </source>
</evidence>
<dbReference type="Proteomes" id="UP000295793">
    <property type="component" value="Unassembled WGS sequence"/>
</dbReference>
<dbReference type="Pfam" id="PF05598">
    <property type="entry name" value="DUF772"/>
    <property type="match status" value="1"/>
</dbReference>
<dbReference type="PANTHER" id="PTHR35604:SF2">
    <property type="entry name" value="TRANSPOSASE INSH FOR INSERTION SEQUENCE ELEMENT IS5A-RELATED"/>
    <property type="match status" value="1"/>
</dbReference>
<reference evidence="9 10" key="1">
    <citation type="submission" date="2019-03" db="EMBL/GenBank/DDBJ databases">
        <title>Genomic Encyclopedia of Archaeal and Bacterial Type Strains, Phase II (KMG-II): from individual species to whole genera.</title>
        <authorList>
            <person name="Goeker M."/>
        </authorList>
    </citation>
    <scope>NUCLEOTIDE SEQUENCE [LARGE SCALE GENOMIC DNA]</scope>
    <source>
        <strain evidence="9 10">DSM 15388</strain>
    </source>
</reference>
<evidence type="ECO:0000256" key="1">
    <source>
        <dbReference type="ARBA" id="ARBA00003544"/>
    </source>
</evidence>
<evidence type="ECO:0000259" key="7">
    <source>
        <dbReference type="Pfam" id="PF01609"/>
    </source>
</evidence>
<feature type="domain" description="Transposase IS4-like" evidence="7">
    <location>
        <begin position="123"/>
        <end position="293"/>
    </location>
</feature>
<dbReference type="InterPro" id="IPR008490">
    <property type="entry name" value="Transposase_InsH_N"/>
</dbReference>
<sequence>AKKRKQTRREKFLSQMDDLLPWRELERPIARYYSKSLRGRKPYPLSCMLRIHCMQLFYNLSDPAMEDSLYEIESMRRFAGITIDTVPDETTILNFRHLLEKHNLGENLFNRINRYLEKQGLSFKEGTIMDASIIEAPTSTKNKDGKRDPEMHQTKKGNEWHFGMKMHIGVDDVFGLIHSVKTTSANVHDISVSGQLLHGEESRVSGDAGYLGMDKREEHRHREVTWLINQRPGKRKTMDKDEQMTEKLKSQVRAQVEHSFARIKQQFGYSKVRYRGLKKNTNRLYLLAGFANLLRVKSLLA</sequence>
<dbReference type="InterPro" id="IPR047959">
    <property type="entry name" value="Transpos_IS5"/>
</dbReference>
<evidence type="ECO:0000313" key="9">
    <source>
        <dbReference type="EMBL" id="TCS32775.1"/>
    </source>
</evidence>
<dbReference type="OrthoDB" id="9774608at2"/>
<evidence type="ECO:0000256" key="5">
    <source>
        <dbReference type="ARBA" id="ARBA00023172"/>
    </source>
</evidence>
<dbReference type="AlphaFoldDB" id="A0A4R3HPH3"/>
<keyword evidence="3" id="KW-0815">Transposition</keyword>
<dbReference type="Pfam" id="PF01609">
    <property type="entry name" value="DDE_Tnp_1"/>
    <property type="match status" value="1"/>
</dbReference>
<dbReference type="RefSeq" id="WP_132704387.1">
    <property type="nucleotide sequence ID" value="NZ_SLZR01000062.1"/>
</dbReference>
<evidence type="ECO:0000259" key="8">
    <source>
        <dbReference type="Pfam" id="PF05598"/>
    </source>
</evidence>
<keyword evidence="5" id="KW-0233">DNA recombination</keyword>
<proteinExistence type="inferred from homology"/>
<gene>
    <name evidence="9" type="ORF">BCF53_1621</name>
</gene>
<protein>
    <submittedName>
        <fullName evidence="9">IS5 family transposase</fullName>
    </submittedName>
</protein>
<feature type="domain" description="Transposase InsH N-terminal" evidence="8">
    <location>
        <begin position="6"/>
        <end position="97"/>
    </location>
</feature>
<evidence type="ECO:0000256" key="2">
    <source>
        <dbReference type="ARBA" id="ARBA00010075"/>
    </source>
</evidence>
<comment type="caution">
    <text evidence="9">The sequence shown here is derived from an EMBL/GenBank/DDBJ whole genome shotgun (WGS) entry which is preliminary data.</text>
</comment>
<name>A0A4R3HPH3_9GAMM</name>
<feature type="region of interest" description="Disordered" evidence="6">
    <location>
        <begin position="137"/>
        <end position="156"/>
    </location>
</feature>
<dbReference type="InterPro" id="IPR002559">
    <property type="entry name" value="Transposase_11"/>
</dbReference>
<keyword evidence="10" id="KW-1185">Reference proteome</keyword>
<dbReference type="EMBL" id="SLZR01000062">
    <property type="protein sequence ID" value="TCS32775.1"/>
    <property type="molecule type" value="Genomic_DNA"/>
</dbReference>
<dbReference type="PANTHER" id="PTHR35604">
    <property type="entry name" value="TRANSPOSASE INSH FOR INSERTION SEQUENCE ELEMENT IS5A-RELATED"/>
    <property type="match status" value="1"/>
</dbReference>
<comment type="similarity">
    <text evidence="2">Belongs to the transposase 11 family.</text>
</comment>
<organism evidence="9 10">
    <name type="scientific">Reinekea marinisedimentorum</name>
    <dbReference type="NCBI Taxonomy" id="230495"/>
    <lineage>
        <taxon>Bacteria</taxon>
        <taxon>Pseudomonadati</taxon>
        <taxon>Pseudomonadota</taxon>
        <taxon>Gammaproteobacteria</taxon>
        <taxon>Oceanospirillales</taxon>
        <taxon>Saccharospirillaceae</taxon>
        <taxon>Reinekea</taxon>
    </lineage>
</organism>